<dbReference type="Pfam" id="PF03011">
    <property type="entry name" value="PFEMP"/>
    <property type="match status" value="2"/>
</dbReference>
<dbReference type="FunFam" id="1.20.58.830:FF:000005">
    <property type="entry name" value="Erythrocyte membrane protein 1, PfEMP1"/>
    <property type="match status" value="1"/>
</dbReference>
<feature type="compositionally biased region" description="Low complexity" evidence="2">
    <location>
        <begin position="1130"/>
        <end position="1140"/>
    </location>
</feature>
<feature type="domain" description="Duffy-binding-like" evidence="9">
    <location>
        <begin position="312"/>
        <end position="473"/>
    </location>
</feature>
<feature type="compositionally biased region" description="Low complexity" evidence="2">
    <location>
        <begin position="1357"/>
        <end position="1380"/>
    </location>
</feature>
<dbReference type="Pfam" id="PF22672">
    <property type="entry name" value="DBL_C"/>
    <property type="match status" value="2"/>
</dbReference>
<feature type="region of interest" description="Disordered" evidence="2">
    <location>
        <begin position="1512"/>
        <end position="1554"/>
    </location>
</feature>
<evidence type="ECO:0000256" key="3">
    <source>
        <dbReference type="SAM" id="Phobius"/>
    </source>
</evidence>
<dbReference type="Gene3D" id="1.20.1310.20">
    <property type="entry name" value="Duffy-antigen binding domain"/>
    <property type="match status" value="3"/>
</dbReference>
<evidence type="ECO:0000259" key="9">
    <source>
        <dbReference type="Pfam" id="PF22672"/>
    </source>
</evidence>
<dbReference type="FunFam" id="1.20.58.1930:FF:000001">
    <property type="entry name" value="Erythrocyte membrane protein 1, PfEMP1"/>
    <property type="match status" value="1"/>
</dbReference>
<feature type="compositionally biased region" description="Polar residues" evidence="2">
    <location>
        <begin position="2407"/>
        <end position="2421"/>
    </location>
</feature>
<evidence type="ECO:0000259" key="4">
    <source>
        <dbReference type="Pfam" id="PF03011"/>
    </source>
</evidence>
<feature type="region of interest" description="Disordered" evidence="2">
    <location>
        <begin position="1345"/>
        <end position="1391"/>
    </location>
</feature>
<dbReference type="EMBL" id="LT969567">
    <property type="protein sequence ID" value="SOV76339.1"/>
    <property type="molecule type" value="Genomic_DNA"/>
</dbReference>
<dbReference type="InterPro" id="IPR054595">
    <property type="entry name" value="DBL_C"/>
</dbReference>
<dbReference type="Gene3D" id="1.10.1900.40">
    <property type="entry name" value="Acidic terminal segments, variant surface antigen of PfEMP1"/>
    <property type="match status" value="2"/>
</dbReference>
<feature type="compositionally biased region" description="Acidic residues" evidence="2">
    <location>
        <begin position="2160"/>
        <end position="2172"/>
    </location>
</feature>
<dbReference type="VEuPathDB" id="PlasmoDB:PRG01_0416100"/>
<feature type="region of interest" description="Disordered" evidence="2">
    <location>
        <begin position="2139"/>
        <end position="2272"/>
    </location>
</feature>
<feature type="compositionally biased region" description="Low complexity" evidence="2">
    <location>
        <begin position="2223"/>
        <end position="2234"/>
    </location>
</feature>
<evidence type="ECO:0000256" key="1">
    <source>
        <dbReference type="SAM" id="Coils"/>
    </source>
</evidence>
<dbReference type="Gene3D" id="1.20.58.1930">
    <property type="match status" value="2"/>
</dbReference>
<feature type="coiled-coil region" evidence="1">
    <location>
        <begin position="1063"/>
        <end position="1114"/>
    </location>
</feature>
<evidence type="ECO:0000259" key="7">
    <source>
        <dbReference type="Pfam" id="PF15447"/>
    </source>
</evidence>
<feature type="region of interest" description="Disordered" evidence="2">
    <location>
        <begin position="2402"/>
        <end position="2421"/>
    </location>
</feature>
<evidence type="ECO:0000256" key="2">
    <source>
        <dbReference type="SAM" id="MobiDB-lite"/>
    </source>
</evidence>
<dbReference type="Pfam" id="PF05424">
    <property type="entry name" value="Duffy_binding"/>
    <property type="match status" value="3"/>
</dbReference>
<dbReference type="Proteomes" id="UP000240500">
    <property type="component" value="Chromosome 4"/>
</dbReference>
<evidence type="ECO:0000259" key="5">
    <source>
        <dbReference type="Pfam" id="PF05424"/>
    </source>
</evidence>
<feature type="domain" description="Cysteine-rich interdomain region 1 gamma" evidence="8">
    <location>
        <begin position="1933"/>
        <end position="1982"/>
    </location>
</feature>
<sequence>MGPQRTVGGGDTQDDEHKYLYVSDAKDLLDRIGEDIYKKANKDALARSYSDLHGHLTRAQFSDGTKVTTDDPCKLKYEYDTYVTSTVIDPCKHKSGKRLSKVHSGECDKKKIKDSEKDSEGACAPFRRLHVCDKNLEQIQPHTITATDNLLLDVCMAAQFEGDSIRGYYPQYDEQYPGSGSTTCTVLARSFADIGDIIRGKDLYRGGGRGREKLDKNLQTIFAKIYEKLDRKYHYEGDSPDYFKLREDWWDANRQQVWKAITCGSAGGKYFRNTCGGGGKNGTPTLTDCRCIAGTVPTYFDYVPQFLRWFEEWAEDFCRKRKKKIENAIKNCRYDESGEEIYCDLNGYDCTQTARGKEIFVEGADCKKCSVACNPFGPWIDNQKEEFQKQKEKYDKEISKTHNKTLKIGNTIINNLYVEDFYKKLKIDYGTVNKFLQKLSDEKICQSEPQANGEKADPVDFKNENVGELFSSTKYCQACPLCGVKGTKGKWEPEKENCRKEKERIFNKQNTTDIPVLTHEKQKSSIIDKYKTFCNNTDGDKDKQIETWQCHYEHTDQSNNCILGDWKNLKKDQKVTSYNVFFYDSIIEMLKDSIGWRERLKNCLQKDKKVCISKCNSKCKCYKQWVDKKKDEWDKIKEHFYKQKNIEQAQHDMTLKLILNYTFLQDIKEAYPYKQQLARIEERLKDKIEEDMELASQKEIMIEEFLEEELKEATKCVTQNPKETCDTEGSGRILRPSNDVVESDSDDYDSDEEPPTPQVTNPCSGESGNKEYPVVVHKVAEDIHKKAHAEMVNNSVVDKGKGHGKGGSSKSSLEGHIENAEFNKGHNGSDLKEDICNIDENKHSNRDTTKSNGPCHGKGEGFKIGETWKPDSFVSKNHKDVYMPPRRQHMCTSNLEKINVSNVTRNGKGIHSLLGDVLLSANKQADWIKKNYTENNNKKNLDDPEDKETVCSAIRYSFADIGDIVRGKDMWDNDGDQTLLQEHLQKIFSKIKDKLPNGVKEKYTNDNGGKHTKLRADWWTANRRQVWNAMQCENIGIICDGMPDDDYIPQRLRWMTEWAEWYCKAQKKEYKTLQDTCKTCKNNGQSCWKNSPGCTDCEKKCKEYQKKIKDWADQWGAISKKYQELYNKASGGSSEKSSQGSHKDKDENDVVEFLKKIKEKYQETTKAPIAAPNTPYQRASGYIHQELPYAGCQEQNVFCTSSANEHKDKYAFSLEPHEYKDACDCTDRTASTPQPARPTGEDDHDERGRSGGGSEDGLRPGPPSQGKVEETTTTQETKEDPNVCNIVNDILSKDTLEKACPTKYGPGKNYGWLCVPSGTTTGGGKSGDTTGSICVPPRRRKLYISPLSRWASDETKSQSQVNGESGVSGSSTGESQQTNGDSGDSSPQALTSSRAQDPLLAAFVESAAVETFFLWHRYKKEWEAQNRGTGDDLLGGFGVDGSSGPMGGWGQKGQELGASGPSSSTFSSIFTDNDLSQLTGSRISQGLRPFGADGLDGAPGSMASTSWTGSIIEGPQAGGSPAPLDQLVGRNGGSTLPTGDLTPNDPSNLNSGTIPPPFLRQMFYTLGDYRDICVGVNEDVNNALEKSVYNNSSDDKNNNINMKEISTKIKSVIEQSGNNNPSPVTSRGSSSENPSTWWQNNAEHIWKAMICALTYKENNPDIAPMPIEGDGKTTLERNDEVYSQLFSGENKTLKSEYQYKTVQLKEDQTSGEMKNNVDPTINNPTLTQFVERPPFFRWLHEWGNSFCSERQKRLEEVKKECVKSDGGRCSGDGLQCKKEPPKTDGIIRTSDCPSCGNSCRWYKKWIKKKGTQYDKQEKVYGQQKEKAKNNKDKKYDDKFVQKLSSDYDSIKSFLQKLGPCSKKDNKNSEDNEKYITDFDKPQETFEHTQYCDPCPVYGVKCKKDDCSGSEKKKCDGKTPIGANDIEEKTDANGKIEMLVSDDSVKEFDGLTECDGADIFTGIRKDVWKCGNVCGVDVCGLKKKDNNNIDSKQIILINAFVRRWVENFLADYNKIRKKLKPCMNNVEQSACISGCEKKCDCVKAWITKKRTEWQQIRERYLEQYKNSKSGDSFSVRTFLEELIPQIPVANVKNDQEKVIKLSVFDNSCGCKAYENSINGKKEDAIDCMLKKLEKKIEECKKKHDPSGESPQASCKDPAPVGDDDYEEENEEENPVTQPNICPAQPVEEVKEDEKCDEEKDKEQKEEDSKEEKNGAPPEAPPLSPESSSSGEGNPEQTPVLKPEEEAPAPEVAPTKPAPKEETKQRRRTPRQVPPSILPEMLSISAFPLSVGIAFAAISYFLLKKKTRRPVDMFSVLEIPQNDYEIPTFKSKNRYIPYKSAQYRGKRYIYLEGDSGTDSGYTDHYSDITSSSESEYEELDINDIYVPGSPKYKTLIEVVLEPSKRDTQNDIPSDNTPTNKLTDNEWNQLKDEFISQYLQSEQNDVPNDYTSGNVPLNTQPKTLRHNADNNTHSTMSRHNMDEKPFIMSIHDRNLYTGEEISYDMNTNNGNNDLYSGIDPRSVNRGSYSGIDLINDTLSGGNHDIYDEILKRKEKELFGTKYHPKKHTTTNHFAKPSRDDTIHNQLELFHKWLDRHRDMCEKWENKVDILNKLKEEWNKDNNNSGNKTLNSDVSIQIDMDDPKPINQYTNMYTNPHNSTMDTIMDDLEKYNGPYYDIYEDDIYYDVNDDKKSADHINMDYNKMDNNNSDVPTKVQIEMNIVNNKKEIFEEEYPISDIWNI</sequence>
<dbReference type="Pfam" id="PF15447">
    <property type="entry name" value="NTS"/>
    <property type="match status" value="1"/>
</dbReference>
<feature type="compositionally biased region" description="Polar residues" evidence="2">
    <location>
        <begin position="1544"/>
        <end position="1553"/>
    </location>
</feature>
<feature type="compositionally biased region" description="Acidic residues" evidence="2">
    <location>
        <begin position="741"/>
        <end position="754"/>
    </location>
</feature>
<feature type="coiled-coil region" evidence="1">
    <location>
        <begin position="2590"/>
        <end position="2617"/>
    </location>
</feature>
<feature type="compositionally biased region" description="Polar residues" evidence="2">
    <location>
        <begin position="758"/>
        <end position="767"/>
    </location>
</feature>
<feature type="compositionally biased region" description="Basic and acidic residues" evidence="2">
    <location>
        <begin position="1239"/>
        <end position="1249"/>
    </location>
</feature>
<feature type="region of interest" description="Disordered" evidence="2">
    <location>
        <begin position="1129"/>
        <end position="1149"/>
    </location>
</feature>
<feature type="transmembrane region" description="Helical" evidence="3">
    <location>
        <begin position="2279"/>
        <end position="2301"/>
    </location>
</feature>
<gene>
    <name evidence="10" type="ORF">PRG01_0416100</name>
</gene>
<feature type="compositionally biased region" description="Basic and acidic residues" evidence="2">
    <location>
        <begin position="2186"/>
        <end position="2212"/>
    </location>
</feature>
<feature type="region of interest" description="Disordered" evidence="2">
    <location>
        <begin position="2454"/>
        <end position="2477"/>
    </location>
</feature>
<dbReference type="InterPro" id="IPR029210">
    <property type="entry name" value="PfEMP1_NTS"/>
</dbReference>
<feature type="region of interest" description="Disordered" evidence="2">
    <location>
        <begin position="1614"/>
        <end position="1636"/>
    </location>
</feature>
<dbReference type="SUPFAM" id="SSF140924">
    <property type="entry name" value="Duffy binding domain-like"/>
    <property type="match status" value="5"/>
</dbReference>
<evidence type="ECO:0000313" key="10">
    <source>
        <dbReference type="EMBL" id="SOV76339.1"/>
    </source>
</evidence>
<dbReference type="InterPro" id="IPR041480">
    <property type="entry name" value="CIDR1_gamma"/>
</dbReference>
<keyword evidence="1" id="KW-0175">Coiled coil</keyword>
<dbReference type="VEuPathDB" id="PlasmoDB:PRCDC_1239700"/>
<evidence type="ECO:0000313" key="11">
    <source>
        <dbReference type="Proteomes" id="UP000240500"/>
    </source>
</evidence>
<feature type="domain" description="Duffy-antigen binding" evidence="5">
    <location>
        <begin position="121"/>
        <end position="308"/>
    </location>
</feature>
<dbReference type="Gene3D" id="1.20.58.830">
    <property type="match status" value="3"/>
</dbReference>
<dbReference type="Pfam" id="PF18562">
    <property type="entry name" value="CIDR1_gamma"/>
    <property type="match status" value="1"/>
</dbReference>
<feature type="region of interest" description="Disordered" evidence="2">
    <location>
        <begin position="1225"/>
        <end position="1281"/>
    </location>
</feature>
<reference evidence="10 11" key="1">
    <citation type="submission" date="2016-09" db="EMBL/GenBank/DDBJ databases">
        <authorList>
            <consortium name="Pathogen Informatics"/>
        </authorList>
    </citation>
    <scope>NUCLEOTIDE SEQUENCE [LARGE SCALE GENOMIC DNA]</scope>
</reference>
<proteinExistence type="predicted"/>
<feature type="domain" description="Duffy-binding-like" evidence="4">
    <location>
        <begin position="1999"/>
        <end position="2143"/>
    </location>
</feature>
<name>A0A2P9D5Y2_PLARE</name>
<feature type="domain" description="Duffy-binding-like" evidence="9">
    <location>
        <begin position="1741"/>
        <end position="1889"/>
    </location>
</feature>
<feature type="compositionally biased region" description="Polar residues" evidence="2">
    <location>
        <begin position="2466"/>
        <end position="2475"/>
    </location>
</feature>
<keyword evidence="3" id="KW-1133">Transmembrane helix</keyword>
<dbReference type="InterPro" id="IPR042202">
    <property type="entry name" value="Duffy-ag-bd_sf"/>
</dbReference>
<keyword evidence="3" id="KW-0812">Transmembrane</keyword>
<dbReference type="OrthoDB" id="378917at2759"/>
<dbReference type="Pfam" id="PF15445">
    <property type="entry name" value="ATS"/>
    <property type="match status" value="1"/>
</dbReference>
<feature type="domain" description="Duffy-antigen binding" evidence="5">
    <location>
        <begin position="1333"/>
        <end position="1676"/>
    </location>
</feature>
<feature type="domain" description="Plasmodium falciparum erythrocyte membrane protein-1 N-terminal segment" evidence="7">
    <location>
        <begin position="24"/>
        <end position="60"/>
    </location>
</feature>
<feature type="domain" description="Duffy-antigen binding" evidence="5">
    <location>
        <begin position="881"/>
        <end position="1036"/>
    </location>
</feature>
<feature type="compositionally biased region" description="Polar residues" evidence="2">
    <location>
        <begin position="1381"/>
        <end position="1391"/>
    </location>
</feature>
<feature type="region of interest" description="Disordered" evidence="2">
    <location>
        <begin position="720"/>
        <end position="770"/>
    </location>
</feature>
<dbReference type="GO" id="GO:0016020">
    <property type="term" value="C:membrane"/>
    <property type="evidence" value="ECO:0007669"/>
    <property type="project" value="InterPro"/>
</dbReference>
<feature type="domain" description="Duffy-binding-like" evidence="4">
    <location>
        <begin position="581"/>
        <end position="723"/>
    </location>
</feature>
<dbReference type="InterPro" id="IPR008602">
    <property type="entry name" value="Duffy-antigen-binding"/>
</dbReference>
<keyword evidence="3" id="KW-0472">Membrane</keyword>
<organism evidence="10 11">
    <name type="scientific">Plasmodium reichenowi</name>
    <dbReference type="NCBI Taxonomy" id="5854"/>
    <lineage>
        <taxon>Eukaryota</taxon>
        <taxon>Sar</taxon>
        <taxon>Alveolata</taxon>
        <taxon>Apicomplexa</taxon>
        <taxon>Aconoidasida</taxon>
        <taxon>Haemosporida</taxon>
        <taxon>Plasmodiidae</taxon>
        <taxon>Plasmodium</taxon>
        <taxon>Plasmodium (Laverania)</taxon>
    </lineage>
</organism>
<evidence type="ECO:0000259" key="8">
    <source>
        <dbReference type="Pfam" id="PF18562"/>
    </source>
</evidence>
<dbReference type="InterPro" id="IPR044932">
    <property type="entry name" value="PfEMP1_ATS_sf"/>
</dbReference>
<dbReference type="InterPro" id="IPR004258">
    <property type="entry name" value="DBL"/>
</dbReference>
<protein>
    <submittedName>
        <fullName evidence="10">Erythrocyte membrane protein 1, PfEMP1, putative</fullName>
    </submittedName>
</protein>
<dbReference type="InterPro" id="IPR029211">
    <property type="entry name" value="PfEMP1_ATS"/>
</dbReference>
<accession>A0A2P9D5Y2</accession>
<evidence type="ECO:0000259" key="6">
    <source>
        <dbReference type="Pfam" id="PF15445"/>
    </source>
</evidence>
<feature type="domain" description="Plasmodium falciparum erythrocyte membrane protein 1 acidic terminal segment" evidence="6">
    <location>
        <begin position="2285"/>
        <end position="2737"/>
    </location>
</feature>
<dbReference type="GO" id="GO:0046789">
    <property type="term" value="F:host cell surface receptor binding"/>
    <property type="evidence" value="ECO:0007669"/>
    <property type="project" value="InterPro"/>
</dbReference>